<dbReference type="PROSITE" id="PS51257">
    <property type="entry name" value="PROKAR_LIPOPROTEIN"/>
    <property type="match status" value="1"/>
</dbReference>
<evidence type="ECO:0000259" key="3">
    <source>
        <dbReference type="PROSITE" id="PS51145"/>
    </source>
</evidence>
<keyword evidence="5" id="KW-1185">Reference proteome</keyword>
<feature type="signal peptide" evidence="2">
    <location>
        <begin position="1"/>
        <end position="22"/>
    </location>
</feature>
<evidence type="ECO:0000313" key="5">
    <source>
        <dbReference type="Proteomes" id="UP001485459"/>
    </source>
</evidence>
<dbReference type="Gene3D" id="2.60.220.30">
    <property type="match status" value="1"/>
</dbReference>
<evidence type="ECO:0000256" key="2">
    <source>
        <dbReference type="SAM" id="SignalP"/>
    </source>
</evidence>
<dbReference type="PROSITE" id="PS51145">
    <property type="entry name" value="ZU5"/>
    <property type="match status" value="1"/>
</dbReference>
<sequence>MKRLPPILISCFLLIAACSKNSGQQDEPKNTEPPVVRPHGAPTGEIVKKSIGPAGGSLSSKDNTLQIEVPAGALTTNTEISVQAVSNTLPGSPGPAYRLLPEGTRFAKPVKLTFKYTNQHLDSTSEDALFMAYQAQDGVWRFIPKTTLNKTARTLTVETTHFSDWAPYAMFWLRADPNSVLVKKASMLVIYSSNEEVTSEELDDPEVAIFRERVLRKPGNIKNWKLEGAGRLQGSDFEFARYDAPAKVPAVNPVTVSVEVHNFLPGGAIPGRGNVGIVTLLAKIKIEDETYLSGTVNGVEVFCTNVHHKYIPGGWLNFSGEYAPLEGFSCQIEGVSNPVRPGRHSWHSPDYGGTAYLEKGTFTNPVNVYGRTFYSYCEDDELIDYRASGGELVITNVEQIENKEYITGYMTGTFYKLIRCGTGTVENFNLQFRTIRNN</sequence>
<keyword evidence="2" id="KW-0732">Signal</keyword>
<reference evidence="5" key="1">
    <citation type="submission" date="2024-03" db="EMBL/GenBank/DDBJ databases">
        <title>Chitinophaga horti sp. nov., isolated from garden soil.</title>
        <authorList>
            <person name="Lee D.S."/>
            <person name="Han D.M."/>
            <person name="Baek J.H."/>
            <person name="Choi D.G."/>
            <person name="Jeon J.H."/>
            <person name="Jeon C.O."/>
        </authorList>
    </citation>
    <scope>NUCLEOTIDE SEQUENCE [LARGE SCALE GENOMIC DNA]</scope>
    <source>
        <strain evidence="5">GPA1</strain>
    </source>
</reference>
<accession>A0ABZ2YUS1</accession>
<dbReference type="InterPro" id="IPR000906">
    <property type="entry name" value="ZU5_dom"/>
</dbReference>
<protein>
    <recommendedName>
        <fullName evidence="3">ZU5 domain-containing protein</fullName>
    </recommendedName>
</protein>
<proteinExistence type="predicted"/>
<dbReference type="EMBL" id="CP149822">
    <property type="protein sequence ID" value="WZN42626.1"/>
    <property type="molecule type" value="Genomic_DNA"/>
</dbReference>
<gene>
    <name evidence="4" type="ORF">WJU16_06210</name>
</gene>
<organism evidence="4 5">
    <name type="scientific">Chitinophaga pollutisoli</name>
    <dbReference type="NCBI Taxonomy" id="3133966"/>
    <lineage>
        <taxon>Bacteria</taxon>
        <taxon>Pseudomonadati</taxon>
        <taxon>Bacteroidota</taxon>
        <taxon>Chitinophagia</taxon>
        <taxon>Chitinophagales</taxon>
        <taxon>Chitinophagaceae</taxon>
        <taxon>Chitinophaga</taxon>
    </lineage>
</organism>
<evidence type="ECO:0000256" key="1">
    <source>
        <dbReference type="SAM" id="MobiDB-lite"/>
    </source>
</evidence>
<dbReference type="Proteomes" id="UP001485459">
    <property type="component" value="Chromosome"/>
</dbReference>
<feature type="region of interest" description="Disordered" evidence="1">
    <location>
        <begin position="22"/>
        <end position="61"/>
    </location>
</feature>
<feature type="domain" description="ZU5" evidence="3">
    <location>
        <begin position="45"/>
        <end position="171"/>
    </location>
</feature>
<feature type="chain" id="PRO_5047511436" description="ZU5 domain-containing protein" evidence="2">
    <location>
        <begin position="23"/>
        <end position="438"/>
    </location>
</feature>
<dbReference type="RefSeq" id="WP_341837460.1">
    <property type="nucleotide sequence ID" value="NZ_CP149822.1"/>
</dbReference>
<evidence type="ECO:0000313" key="4">
    <source>
        <dbReference type="EMBL" id="WZN42626.1"/>
    </source>
</evidence>
<name>A0ABZ2YUS1_9BACT</name>